<dbReference type="NCBIfam" id="TIGR04282">
    <property type="entry name" value="glyco_like_cofC"/>
    <property type="match status" value="1"/>
</dbReference>
<accession>H2C029</accession>
<protein>
    <recommendedName>
        <fullName evidence="3">Glycosyltransferase</fullName>
    </recommendedName>
</protein>
<dbReference type="eggNOG" id="COG3222">
    <property type="taxonomic scope" value="Bacteria"/>
</dbReference>
<dbReference type="PANTHER" id="PTHR36529">
    <property type="entry name" value="SLL1095 PROTEIN"/>
    <property type="match status" value="1"/>
</dbReference>
<dbReference type="PANTHER" id="PTHR36529:SF1">
    <property type="entry name" value="GLYCOSYLTRANSFERASE"/>
    <property type="match status" value="1"/>
</dbReference>
<sequence>MNTKTKDLLIIFTRNPELGKVKTRLAKDVGDESALEIYKFLLKHTVLITSDLDVHKEVWFSEEIGKDHLWDSSVYSKKLQKGKDLGARMQYAFEAGFDNGFRNIIIIGSDMYDLETEDLENAFRILKNKEYVIGPAADGGYYLLGMRNPEPKIFKNKQWGTSSVLRETLNDLKGKNIALTDLRNDVDLYEDIKEHEDFQKFFKK</sequence>
<evidence type="ECO:0000313" key="2">
    <source>
        <dbReference type="Proteomes" id="UP000003844"/>
    </source>
</evidence>
<dbReference type="Proteomes" id="UP000003844">
    <property type="component" value="Unassembled WGS sequence"/>
</dbReference>
<proteinExistence type="predicted"/>
<dbReference type="STRING" id="865937.Gilli_1753"/>
<dbReference type="AlphaFoldDB" id="H2C029"/>
<dbReference type="InterPro" id="IPR018641">
    <property type="entry name" value="Trfase_1_rSAM/seldom-assoc"/>
</dbReference>
<dbReference type="InterPro" id="IPR029044">
    <property type="entry name" value="Nucleotide-diphossugar_trans"/>
</dbReference>
<name>H2C029_GILLR</name>
<keyword evidence="2" id="KW-1185">Reference proteome</keyword>
<reference evidence="2" key="1">
    <citation type="journal article" date="2012" name="Stand. Genomic Sci.">
        <title>Genome sequence of the Antarctic rhodopsins-containing flavobacterium Gillisia limnaea type strain (R-8282(T)).</title>
        <authorList>
            <person name="Riedel T."/>
            <person name="Held B."/>
            <person name="Nolan M."/>
            <person name="Lucas S."/>
            <person name="Lapidus A."/>
            <person name="Tice H."/>
            <person name="Del Rio T.G."/>
            <person name="Cheng J.F."/>
            <person name="Han C."/>
            <person name="Tapia R."/>
            <person name="Goodwin L.A."/>
            <person name="Pitluck S."/>
            <person name="Liolios K."/>
            <person name="Mavromatis K."/>
            <person name="Pagani I."/>
            <person name="Ivanova N."/>
            <person name="Mikhailova N."/>
            <person name="Pati A."/>
            <person name="Chen A."/>
            <person name="Palaniappan K."/>
            <person name="Land M."/>
            <person name="Rohde M."/>
            <person name="Tindall B.J."/>
            <person name="Detter J.C."/>
            <person name="Goker M."/>
            <person name="Bristow J."/>
            <person name="Eisen J.A."/>
            <person name="Markowitz V."/>
            <person name="Hugenholtz P."/>
            <person name="Kyrpides N.C."/>
            <person name="Klenk H.P."/>
            <person name="Woyke T."/>
        </authorList>
    </citation>
    <scope>NUCLEOTIDE SEQUENCE [LARGE SCALE GENOMIC DNA]</scope>
    <source>
        <strain evidence="2">DSM 15749 / LMG 21470 / R-8282</strain>
    </source>
</reference>
<dbReference type="OrthoDB" id="9798250at2"/>
<evidence type="ECO:0000313" key="1">
    <source>
        <dbReference type="EMBL" id="EHQ02396.1"/>
    </source>
</evidence>
<dbReference type="RefSeq" id="WP_006988706.1">
    <property type="nucleotide sequence ID" value="NZ_JH594606.1"/>
</dbReference>
<dbReference type="Gene3D" id="3.90.550.10">
    <property type="entry name" value="Spore Coat Polysaccharide Biosynthesis Protein SpsA, Chain A"/>
    <property type="match status" value="1"/>
</dbReference>
<evidence type="ECO:0008006" key="3">
    <source>
        <dbReference type="Google" id="ProtNLM"/>
    </source>
</evidence>
<dbReference type="Pfam" id="PF09837">
    <property type="entry name" value="DUF2064"/>
    <property type="match status" value="1"/>
</dbReference>
<gene>
    <name evidence="1" type="ORF">Gilli_1753</name>
</gene>
<organism evidence="1 2">
    <name type="scientific">Gillisia limnaea (strain DSM 15749 / LMG 21470 / R-8282)</name>
    <dbReference type="NCBI Taxonomy" id="865937"/>
    <lineage>
        <taxon>Bacteria</taxon>
        <taxon>Pseudomonadati</taxon>
        <taxon>Bacteroidota</taxon>
        <taxon>Flavobacteriia</taxon>
        <taxon>Flavobacteriales</taxon>
        <taxon>Flavobacteriaceae</taxon>
        <taxon>Gillisia</taxon>
    </lineage>
</organism>
<dbReference type="EMBL" id="JH594606">
    <property type="protein sequence ID" value="EHQ02396.1"/>
    <property type="molecule type" value="Genomic_DNA"/>
</dbReference>
<dbReference type="SUPFAM" id="SSF53448">
    <property type="entry name" value="Nucleotide-diphospho-sugar transferases"/>
    <property type="match status" value="1"/>
</dbReference>
<dbReference type="HOGENOM" id="CLU_075662_2_0_10"/>